<accession>A0A075P4A8</accession>
<evidence type="ECO:0008006" key="3">
    <source>
        <dbReference type="Google" id="ProtNLM"/>
    </source>
</evidence>
<organism evidence="1 2">
    <name type="scientific">Alteromonas australica</name>
    <dbReference type="NCBI Taxonomy" id="589873"/>
    <lineage>
        <taxon>Bacteria</taxon>
        <taxon>Pseudomonadati</taxon>
        <taxon>Pseudomonadota</taxon>
        <taxon>Gammaproteobacteria</taxon>
        <taxon>Alteromonadales</taxon>
        <taxon>Alteromonadaceae</taxon>
        <taxon>Alteromonas/Salinimonas group</taxon>
        <taxon>Alteromonas</taxon>
    </lineage>
</organism>
<dbReference type="InterPro" id="IPR021276">
    <property type="entry name" value="DUF2855"/>
</dbReference>
<gene>
    <name evidence="1" type="ORF">EP13_18540</name>
</gene>
<dbReference type="KEGG" id="aal:EP13_18540"/>
<proteinExistence type="predicted"/>
<dbReference type="eggNOG" id="COG2130">
    <property type="taxonomic scope" value="Bacteria"/>
</dbReference>
<dbReference type="RefSeq" id="WP_044058500.1">
    <property type="nucleotide sequence ID" value="NZ_CBCSKJ010000004.1"/>
</dbReference>
<dbReference type="AlphaFoldDB" id="A0A075P4A8"/>
<sequence length="365" mass="40337">MPTVTSTQIWVKQDDLNQTQVVEHVLSTDTLGEGEVILEMDSFGFSANNITYAALGFNMGYWGFFPAAEGYGIVPVWGFATVVASNHSGVNVNEKVFGYLPMASHWIIKAGKVASHGFSDIHENRKSISPVYDQYLRCANDPGYDANREAWQLNFRPLYMTSFVLDDFVDESSQGESLLLSSASSKTALGTAQLLKDQKAQRGANYQVIGLTSASNVEMVKATGCYDLVVSYNDINTLSDNQQYWLLDFAANGSLIGALGDALGNTLSKITLIGATDWKAEKKPNKKALDAEIFFAPARVKQRQQEWGHEAFLLRYAKAWQGFANKIQDTFYQQNHTGAQQITSLYLNTLNGNADTKALNVVRFN</sequence>
<evidence type="ECO:0000313" key="1">
    <source>
        <dbReference type="EMBL" id="AIG00514.1"/>
    </source>
</evidence>
<reference evidence="1 2" key="1">
    <citation type="submission" date="2014-06" db="EMBL/GenBank/DDBJ databases">
        <title>Genomes of Alteromonas australica, a world apart.</title>
        <authorList>
            <person name="Gonzaga A."/>
            <person name="Lopez-Perez M."/>
            <person name="Rodriguez-Valera F."/>
        </authorList>
    </citation>
    <scope>NUCLEOTIDE SEQUENCE [LARGE SCALE GENOMIC DNA]</scope>
    <source>
        <strain evidence="1 2">H 17</strain>
    </source>
</reference>
<dbReference type="GeneID" id="78256876"/>
<dbReference type="EMBL" id="CP008849">
    <property type="protein sequence ID" value="AIG00514.1"/>
    <property type="molecule type" value="Genomic_DNA"/>
</dbReference>
<dbReference type="Pfam" id="PF11017">
    <property type="entry name" value="DUF2855"/>
    <property type="match status" value="1"/>
</dbReference>
<evidence type="ECO:0000313" key="2">
    <source>
        <dbReference type="Proteomes" id="UP000056090"/>
    </source>
</evidence>
<name>A0A075P4A8_9ALTE</name>
<protein>
    <recommendedName>
        <fullName evidence="3">DUF2855 domain-containing protein</fullName>
    </recommendedName>
</protein>
<dbReference type="Proteomes" id="UP000056090">
    <property type="component" value="Chromosome"/>
</dbReference>
<keyword evidence="2" id="KW-1185">Reference proteome</keyword>